<keyword evidence="3" id="KW-1185">Reference proteome</keyword>
<dbReference type="SUPFAM" id="SSF55785">
    <property type="entry name" value="PYP-like sensor domain (PAS domain)"/>
    <property type="match status" value="1"/>
</dbReference>
<dbReference type="AlphaFoldDB" id="C7NRL0"/>
<dbReference type="Gene3D" id="3.30.450.20">
    <property type="entry name" value="PAS domain"/>
    <property type="match status" value="1"/>
</dbReference>
<dbReference type="Pfam" id="PF08448">
    <property type="entry name" value="PAS_4"/>
    <property type="match status" value="1"/>
</dbReference>
<evidence type="ECO:0000313" key="2">
    <source>
        <dbReference type="EMBL" id="ACV11946.1"/>
    </source>
</evidence>
<organism evidence="2 3">
    <name type="scientific">Halorhabdus utahensis (strain DSM 12940 / JCM 11049 / AX-2)</name>
    <dbReference type="NCBI Taxonomy" id="519442"/>
    <lineage>
        <taxon>Archaea</taxon>
        <taxon>Methanobacteriati</taxon>
        <taxon>Methanobacteriota</taxon>
        <taxon>Stenosarchaea group</taxon>
        <taxon>Halobacteria</taxon>
        <taxon>Halobacteriales</taxon>
        <taxon>Haloarculaceae</taxon>
        <taxon>Halorhabdus</taxon>
    </lineage>
</organism>
<name>C7NRL0_HALUD</name>
<dbReference type="InterPro" id="IPR035965">
    <property type="entry name" value="PAS-like_dom_sf"/>
</dbReference>
<dbReference type="InterPro" id="IPR000014">
    <property type="entry name" value="PAS"/>
</dbReference>
<evidence type="ECO:0000313" key="3">
    <source>
        <dbReference type="Proteomes" id="UP000002071"/>
    </source>
</evidence>
<dbReference type="STRING" id="519442.Huta_1774"/>
<dbReference type="PROSITE" id="PS50112">
    <property type="entry name" value="PAS"/>
    <property type="match status" value="1"/>
</dbReference>
<dbReference type="RefSeq" id="WP_015789518.1">
    <property type="nucleotide sequence ID" value="NC_013158.1"/>
</dbReference>
<evidence type="ECO:0000259" key="1">
    <source>
        <dbReference type="PROSITE" id="PS50112"/>
    </source>
</evidence>
<dbReference type="KEGG" id="hut:Huta_1774"/>
<dbReference type="GeneID" id="8384060"/>
<dbReference type="InterPro" id="IPR013656">
    <property type="entry name" value="PAS_4"/>
</dbReference>
<dbReference type="Proteomes" id="UP000002071">
    <property type="component" value="Chromosome"/>
</dbReference>
<dbReference type="eggNOG" id="arCOG02327">
    <property type="taxonomic scope" value="Archaea"/>
</dbReference>
<accession>C7NRL0</accession>
<dbReference type="NCBIfam" id="TIGR00229">
    <property type="entry name" value="sensory_box"/>
    <property type="match status" value="1"/>
</dbReference>
<reference evidence="2 3" key="1">
    <citation type="journal article" date="2009" name="Stand. Genomic Sci.">
        <title>Complete genome sequence of Halorhabdus utahensis type strain (AX-2).</title>
        <authorList>
            <person name="Anderson I."/>
            <person name="Tindall B.J."/>
            <person name="Pomrenke H."/>
            <person name="Goker M."/>
            <person name="Lapidus A."/>
            <person name="Nolan M."/>
            <person name="Copeland A."/>
            <person name="Glavina Del Rio T."/>
            <person name="Chen F."/>
            <person name="Tice H."/>
            <person name="Cheng J.F."/>
            <person name="Lucas S."/>
            <person name="Chertkov O."/>
            <person name="Bruce D."/>
            <person name="Brettin T."/>
            <person name="Detter J.C."/>
            <person name="Han C."/>
            <person name="Goodwin L."/>
            <person name="Land M."/>
            <person name="Hauser L."/>
            <person name="Chang Y.J."/>
            <person name="Jeffries C.D."/>
            <person name="Pitluck S."/>
            <person name="Pati A."/>
            <person name="Mavromatis K."/>
            <person name="Ivanova N."/>
            <person name="Ovchinnikova G."/>
            <person name="Chen A."/>
            <person name="Palaniappan K."/>
            <person name="Chain P."/>
            <person name="Rohde M."/>
            <person name="Bristow J."/>
            <person name="Eisen J.A."/>
            <person name="Markowitz V."/>
            <person name="Hugenholtz P."/>
            <person name="Kyrpides N.C."/>
            <person name="Klenk H.P."/>
        </authorList>
    </citation>
    <scope>NUCLEOTIDE SEQUENCE [LARGE SCALE GENOMIC DNA]</scope>
    <source>
        <strain evidence="3">DSM 12940 / JCM 11049 / AX-2</strain>
    </source>
</reference>
<sequence length="519" mass="56542">MTEQSLADSHVGIVPGAVDYLSTYRSVCTRVTAGVSTLDPSDVAELEATATPPAYVVVEAGEHAITAVEAAAAADPVRGVMYVGDRPEKVAQAMLSGADVFLHTEDMGHFEDRLESLHIGATVPVASSAGGIGAQVSVEDRAYDTLMNEFDDLIYIFDRHARFVRVNQAKADLHDLEPADLVGASEFDTFLPETAMELYRDNMAVIEGHRGIERKPEWIENAAAEKIHVTASKHRVTDPSGRVIGLVGISRNITDLTRQRMLVKNVREAIEHLYGIYDHNFRNRTQIQIAVASQMEGGFDAEASGRESLVELSSLLGMEVQPGEEPPSDVDDEVQTDAAAVREALASLADTWADMKRSFTEARQTEAEMVDGLKQLVGEFSELFAVVKTGGDVSDIDIRTLAEQRTDCTVSGDSIELRTDHVRTALLIEELGAELGPGTSMAFESTGRGFRLRVPGELSIPNLTGRYSDQELLDGSKHLLKVRLVLEALGWDIETTHEDGETILTFDVTAWKRQAGAYS</sequence>
<protein>
    <submittedName>
        <fullName evidence="2">Putative PAS/PAC sensor protein</fullName>
    </submittedName>
</protein>
<dbReference type="HOGENOM" id="CLU_524417_0_0_2"/>
<feature type="domain" description="PAS" evidence="1">
    <location>
        <begin position="139"/>
        <end position="209"/>
    </location>
</feature>
<gene>
    <name evidence="2" type="ordered locus">Huta_1774</name>
</gene>
<dbReference type="EMBL" id="CP001687">
    <property type="protein sequence ID" value="ACV11946.1"/>
    <property type="molecule type" value="Genomic_DNA"/>
</dbReference>
<proteinExistence type="predicted"/>